<name>A0ABV8ERL2_9ACTN</name>
<evidence type="ECO:0008006" key="3">
    <source>
        <dbReference type="Google" id="ProtNLM"/>
    </source>
</evidence>
<evidence type="ECO:0000313" key="1">
    <source>
        <dbReference type="EMBL" id="MFC3978988.1"/>
    </source>
</evidence>
<comment type="caution">
    <text evidence="1">The sequence shown here is derived from an EMBL/GenBank/DDBJ whole genome shotgun (WGS) entry which is preliminary data.</text>
</comment>
<evidence type="ECO:0000313" key="2">
    <source>
        <dbReference type="Proteomes" id="UP001595698"/>
    </source>
</evidence>
<protein>
    <recommendedName>
        <fullName evidence="3">ESX-1 secretion-associated protein</fullName>
    </recommendedName>
</protein>
<proteinExistence type="predicted"/>
<sequence length="99" mass="10832">MSQNIHVTSTCIANIQRNLNERVVPAFEDLKTKIDETNVDSPGFGLLGLAFGGAYESTQRDVKKSVEDATAAINAWVGALETIKQNWRDAEDASKVTYS</sequence>
<accession>A0ABV8ERL2</accession>
<dbReference type="EMBL" id="JBHSBC010000001">
    <property type="protein sequence ID" value="MFC3978988.1"/>
    <property type="molecule type" value="Genomic_DNA"/>
</dbReference>
<dbReference type="Proteomes" id="UP001595698">
    <property type="component" value="Unassembled WGS sequence"/>
</dbReference>
<keyword evidence="2" id="KW-1185">Reference proteome</keyword>
<reference evidence="2" key="1">
    <citation type="journal article" date="2019" name="Int. J. Syst. Evol. Microbiol.">
        <title>The Global Catalogue of Microorganisms (GCM) 10K type strain sequencing project: providing services to taxonomists for standard genome sequencing and annotation.</title>
        <authorList>
            <consortium name="The Broad Institute Genomics Platform"/>
            <consortium name="The Broad Institute Genome Sequencing Center for Infectious Disease"/>
            <person name="Wu L."/>
            <person name="Ma J."/>
        </authorList>
    </citation>
    <scope>NUCLEOTIDE SEQUENCE [LARGE SCALE GENOMIC DNA]</scope>
    <source>
        <strain evidence="2">TBRC 7912</strain>
    </source>
</reference>
<dbReference type="RefSeq" id="WP_352010210.1">
    <property type="nucleotide sequence ID" value="NZ_JBHSBC010000001.1"/>
</dbReference>
<gene>
    <name evidence="1" type="ORF">ACFOYY_02580</name>
</gene>
<organism evidence="1 2">
    <name type="scientific">Streptosporangium jomthongense</name>
    <dbReference type="NCBI Taxonomy" id="1193683"/>
    <lineage>
        <taxon>Bacteria</taxon>
        <taxon>Bacillati</taxon>
        <taxon>Actinomycetota</taxon>
        <taxon>Actinomycetes</taxon>
        <taxon>Streptosporangiales</taxon>
        <taxon>Streptosporangiaceae</taxon>
        <taxon>Streptosporangium</taxon>
    </lineage>
</organism>